<dbReference type="InterPro" id="IPR003340">
    <property type="entry name" value="B3_DNA-bd"/>
</dbReference>
<keyword evidence="2" id="KW-0805">Transcription regulation</keyword>
<gene>
    <name evidence="9" type="ORF">SVIM_LOCUS177664</name>
</gene>
<dbReference type="Pfam" id="PF02362">
    <property type="entry name" value="B3"/>
    <property type="match status" value="1"/>
</dbReference>
<dbReference type="PROSITE" id="PS50863">
    <property type="entry name" value="B3"/>
    <property type="match status" value="1"/>
</dbReference>
<dbReference type="GO" id="GO:0003677">
    <property type="term" value="F:DNA binding"/>
    <property type="evidence" value="ECO:0007669"/>
    <property type="project" value="UniProtKB-KW"/>
</dbReference>
<dbReference type="SMART" id="SM01019">
    <property type="entry name" value="B3"/>
    <property type="match status" value="1"/>
</dbReference>
<evidence type="ECO:0000256" key="6">
    <source>
        <dbReference type="SAM" id="Coils"/>
    </source>
</evidence>
<reference evidence="9" key="1">
    <citation type="submission" date="2019-03" db="EMBL/GenBank/DDBJ databases">
        <authorList>
            <person name="Mank J."/>
            <person name="Almeida P."/>
        </authorList>
    </citation>
    <scope>NUCLEOTIDE SEQUENCE</scope>
    <source>
        <strain evidence="9">78183</strain>
    </source>
</reference>
<dbReference type="InterPro" id="IPR044837">
    <property type="entry name" value="REM16-like"/>
</dbReference>
<keyword evidence="6" id="KW-0175">Coiled coil</keyword>
<keyword evidence="4" id="KW-0804">Transcription</keyword>
<name>A0A6N2L3G7_SALVM</name>
<evidence type="ECO:0000259" key="8">
    <source>
        <dbReference type="PROSITE" id="PS50863"/>
    </source>
</evidence>
<evidence type="ECO:0000256" key="4">
    <source>
        <dbReference type="ARBA" id="ARBA00023163"/>
    </source>
</evidence>
<organism evidence="9">
    <name type="scientific">Salix viminalis</name>
    <name type="common">Common osier</name>
    <name type="synonym">Basket willow</name>
    <dbReference type="NCBI Taxonomy" id="40686"/>
    <lineage>
        <taxon>Eukaryota</taxon>
        <taxon>Viridiplantae</taxon>
        <taxon>Streptophyta</taxon>
        <taxon>Embryophyta</taxon>
        <taxon>Tracheophyta</taxon>
        <taxon>Spermatophyta</taxon>
        <taxon>Magnoliopsida</taxon>
        <taxon>eudicotyledons</taxon>
        <taxon>Gunneridae</taxon>
        <taxon>Pentapetalae</taxon>
        <taxon>rosids</taxon>
        <taxon>fabids</taxon>
        <taxon>Malpighiales</taxon>
        <taxon>Salicaceae</taxon>
        <taxon>Saliceae</taxon>
        <taxon>Salix</taxon>
    </lineage>
</organism>
<feature type="region of interest" description="Disordered" evidence="7">
    <location>
        <begin position="1"/>
        <end position="37"/>
    </location>
</feature>
<sequence length="479" mass="54212">MAVLEANKQKEKQARPPKVKGIKKVPSNVSMKSESHTSKRAKIEDLYDNEEVKSDVMMRVKETQSILSPEFPSIIKHMLPSNVTRVFWLFMIFDSPSDLNGQVFGWKHFPKRFCEAYLPKKDTIIVLEDEKGKSYETKYLAHKVGLSGGWRGFSIDHKIREGDVLIFHLVEPAKFKVYIVRVNDSEEVDGALALLKLEAGVKQMGPIDSSEEVDGALGLLKLEAAIKQMTPINEAVHVEKLSRVSEEMEDLHFEHLLQDNPEKNNEMNVKLACLNNFGPTSDLYEYESEDLGSETTGGIRLSKSAVDFKEVKCFEDFDITVNGLVINSELSKHLQTKYYELCCCQNSFLHEHLLDGLNCKLVVGMLSETINIADAIRASKLITSLENLAIWEKTLKAFEGLGMNVGFLLAKLMHLSDKSKRYEEATLERVNAKEEMTTLEAKLLEVKDTINRLGVEIEKLVVDSENLEPKFQEVAKAPW</sequence>
<dbReference type="AlphaFoldDB" id="A0A6N2L3G7"/>
<dbReference type="CDD" id="cd10017">
    <property type="entry name" value="B3_DNA"/>
    <property type="match status" value="1"/>
</dbReference>
<protein>
    <recommendedName>
        <fullName evidence="8">TF-B3 domain-containing protein</fullName>
    </recommendedName>
</protein>
<evidence type="ECO:0000256" key="3">
    <source>
        <dbReference type="ARBA" id="ARBA00023125"/>
    </source>
</evidence>
<dbReference type="SUPFAM" id="SSF101936">
    <property type="entry name" value="DNA-binding pseudobarrel domain"/>
    <property type="match status" value="1"/>
</dbReference>
<keyword evidence="3" id="KW-0238">DNA-binding</keyword>
<evidence type="ECO:0000256" key="5">
    <source>
        <dbReference type="ARBA" id="ARBA00023242"/>
    </source>
</evidence>
<evidence type="ECO:0000256" key="7">
    <source>
        <dbReference type="SAM" id="MobiDB-lite"/>
    </source>
</evidence>
<dbReference type="PANTHER" id="PTHR31391">
    <property type="entry name" value="B3 DOMAIN-CONTAINING PROTEIN OS11G0197600-RELATED"/>
    <property type="match status" value="1"/>
</dbReference>
<evidence type="ECO:0000256" key="1">
    <source>
        <dbReference type="ARBA" id="ARBA00004123"/>
    </source>
</evidence>
<evidence type="ECO:0000313" key="9">
    <source>
        <dbReference type="EMBL" id="VFU35669.1"/>
    </source>
</evidence>
<feature type="domain" description="TF-B3" evidence="8">
    <location>
        <begin position="109"/>
        <end position="183"/>
    </location>
</feature>
<dbReference type="Gene3D" id="2.40.330.10">
    <property type="entry name" value="DNA-binding pseudobarrel domain"/>
    <property type="match status" value="1"/>
</dbReference>
<dbReference type="GO" id="GO:0005634">
    <property type="term" value="C:nucleus"/>
    <property type="evidence" value="ECO:0007669"/>
    <property type="project" value="UniProtKB-SubCell"/>
</dbReference>
<evidence type="ECO:0000256" key="2">
    <source>
        <dbReference type="ARBA" id="ARBA00023015"/>
    </source>
</evidence>
<accession>A0A6N2L3G7</accession>
<comment type="subcellular location">
    <subcellularLocation>
        <location evidence="1">Nucleus</location>
    </subcellularLocation>
</comment>
<dbReference type="EMBL" id="CAADRP010001112">
    <property type="protein sequence ID" value="VFU35669.1"/>
    <property type="molecule type" value="Genomic_DNA"/>
</dbReference>
<dbReference type="InterPro" id="IPR015300">
    <property type="entry name" value="DNA-bd_pseudobarrel_sf"/>
</dbReference>
<dbReference type="PANTHER" id="PTHR31391:SF101">
    <property type="entry name" value="B3 DOMAIN-CONTAINING PROTEIN OS01G0234100"/>
    <property type="match status" value="1"/>
</dbReference>
<feature type="coiled-coil region" evidence="6">
    <location>
        <begin position="415"/>
        <end position="449"/>
    </location>
</feature>
<proteinExistence type="predicted"/>
<keyword evidence="5" id="KW-0539">Nucleus</keyword>